<proteinExistence type="predicted"/>
<dbReference type="InterPro" id="IPR036412">
    <property type="entry name" value="HAD-like_sf"/>
</dbReference>
<dbReference type="SUPFAM" id="SSF56784">
    <property type="entry name" value="HAD-like"/>
    <property type="match status" value="1"/>
</dbReference>
<evidence type="ECO:0000313" key="2">
    <source>
        <dbReference type="Proteomes" id="UP000176420"/>
    </source>
</evidence>
<evidence type="ECO:0008006" key="3">
    <source>
        <dbReference type="Google" id="ProtNLM"/>
    </source>
</evidence>
<dbReference type="PANTHER" id="PTHR43434">
    <property type="entry name" value="PHOSPHOGLYCOLATE PHOSPHATASE"/>
    <property type="match status" value="1"/>
</dbReference>
<dbReference type="Gene3D" id="1.10.150.240">
    <property type="entry name" value="Putative phosphatase, domain 2"/>
    <property type="match status" value="1"/>
</dbReference>
<dbReference type="Pfam" id="PF13419">
    <property type="entry name" value="HAD_2"/>
    <property type="match status" value="1"/>
</dbReference>
<dbReference type="NCBIfam" id="TIGR01509">
    <property type="entry name" value="HAD-SF-IA-v3"/>
    <property type="match status" value="1"/>
</dbReference>
<comment type="caution">
    <text evidence="1">The sequence shown here is derived from an EMBL/GenBank/DDBJ whole genome shotgun (WGS) entry which is preliminary data.</text>
</comment>
<dbReference type="SFLD" id="SFLDG01129">
    <property type="entry name" value="C1.5:_HAD__Beta-PGM__Phosphata"/>
    <property type="match status" value="1"/>
</dbReference>
<dbReference type="GO" id="GO:0006281">
    <property type="term" value="P:DNA repair"/>
    <property type="evidence" value="ECO:0007669"/>
    <property type="project" value="TreeGrafter"/>
</dbReference>
<dbReference type="InterPro" id="IPR041492">
    <property type="entry name" value="HAD_2"/>
</dbReference>
<dbReference type="Proteomes" id="UP000176420">
    <property type="component" value="Unassembled WGS sequence"/>
</dbReference>
<dbReference type="GO" id="GO:0005829">
    <property type="term" value="C:cytosol"/>
    <property type="evidence" value="ECO:0007669"/>
    <property type="project" value="TreeGrafter"/>
</dbReference>
<dbReference type="EMBL" id="MHKI01000005">
    <property type="protein sequence ID" value="OGY88025.1"/>
    <property type="molecule type" value="Genomic_DNA"/>
</dbReference>
<sequence length="218" mass="23981">MLKNIKLLIFDVDGTLVDSSGVICEAFNGTTLEMGLSQASPDAITPHIGLSLEDMYFNVFGKRLNEDEVLLFYEKFRRIYDEVDIEGEDQLQPSVVETLEYFINDKQISVATTKPVAVAEKILAQQGLLRYFSAVFGGDSVENIKPDPEIVHKNLAEFNVEPHEAVIIGDTTLDVLAGKGAGIHTVSVLTGAHDRATLAEARPDYIIETLEDLKNIVA</sequence>
<dbReference type="SFLD" id="SFLDG01135">
    <property type="entry name" value="C1.5.6:_HAD__Beta-PGM__Phospha"/>
    <property type="match status" value="1"/>
</dbReference>
<dbReference type="PANTHER" id="PTHR43434:SF1">
    <property type="entry name" value="PHOSPHOGLYCOLATE PHOSPHATASE"/>
    <property type="match status" value="1"/>
</dbReference>
<dbReference type="AlphaFoldDB" id="A0A1G2BG59"/>
<dbReference type="InterPro" id="IPR006439">
    <property type="entry name" value="HAD-SF_hydro_IA"/>
</dbReference>
<dbReference type="InterPro" id="IPR023198">
    <property type="entry name" value="PGP-like_dom2"/>
</dbReference>
<organism evidence="1 2">
    <name type="scientific">Candidatus Kerfeldbacteria bacterium RIFOXYB2_FULL_38_14</name>
    <dbReference type="NCBI Taxonomy" id="1798547"/>
    <lineage>
        <taxon>Bacteria</taxon>
        <taxon>Candidatus Kerfeldiibacteriota</taxon>
    </lineage>
</organism>
<evidence type="ECO:0000313" key="1">
    <source>
        <dbReference type="EMBL" id="OGY88025.1"/>
    </source>
</evidence>
<dbReference type="InterPro" id="IPR050155">
    <property type="entry name" value="HAD-like_hydrolase_sf"/>
</dbReference>
<dbReference type="Gene3D" id="3.40.50.1000">
    <property type="entry name" value="HAD superfamily/HAD-like"/>
    <property type="match status" value="1"/>
</dbReference>
<dbReference type="SFLD" id="SFLDS00003">
    <property type="entry name" value="Haloacid_Dehalogenase"/>
    <property type="match status" value="1"/>
</dbReference>
<reference evidence="1 2" key="1">
    <citation type="journal article" date="2016" name="Nat. Commun.">
        <title>Thousands of microbial genomes shed light on interconnected biogeochemical processes in an aquifer system.</title>
        <authorList>
            <person name="Anantharaman K."/>
            <person name="Brown C.T."/>
            <person name="Hug L.A."/>
            <person name="Sharon I."/>
            <person name="Castelle C.J."/>
            <person name="Probst A.J."/>
            <person name="Thomas B.C."/>
            <person name="Singh A."/>
            <person name="Wilkins M.J."/>
            <person name="Karaoz U."/>
            <person name="Brodie E.L."/>
            <person name="Williams K.H."/>
            <person name="Hubbard S.S."/>
            <person name="Banfield J.F."/>
        </authorList>
    </citation>
    <scope>NUCLEOTIDE SEQUENCE [LARGE SCALE GENOMIC DNA]</scope>
</reference>
<accession>A0A1G2BG59</accession>
<dbReference type="InterPro" id="IPR023214">
    <property type="entry name" value="HAD_sf"/>
</dbReference>
<protein>
    <recommendedName>
        <fullName evidence="3">Phosphoglycolate phosphatase</fullName>
    </recommendedName>
</protein>
<dbReference type="GO" id="GO:0008967">
    <property type="term" value="F:phosphoglycolate phosphatase activity"/>
    <property type="evidence" value="ECO:0007669"/>
    <property type="project" value="TreeGrafter"/>
</dbReference>
<gene>
    <name evidence="1" type="ORF">A2319_02265</name>
</gene>
<dbReference type="NCBIfam" id="TIGR01549">
    <property type="entry name" value="HAD-SF-IA-v1"/>
    <property type="match status" value="1"/>
</dbReference>
<name>A0A1G2BG59_9BACT</name>